<dbReference type="Proteomes" id="UP001589619">
    <property type="component" value="Unassembled WGS sequence"/>
</dbReference>
<dbReference type="Gene3D" id="3.30.565.40">
    <property type="entry name" value="Fervidobacterium nodosum Rt17-B1 like"/>
    <property type="match status" value="1"/>
</dbReference>
<organism evidence="3 4">
    <name type="scientific">Paenibacillus hodogayensis</name>
    <dbReference type="NCBI Taxonomy" id="279208"/>
    <lineage>
        <taxon>Bacteria</taxon>
        <taxon>Bacillati</taxon>
        <taxon>Bacillota</taxon>
        <taxon>Bacilli</taxon>
        <taxon>Bacillales</taxon>
        <taxon>Paenibacillaceae</taxon>
        <taxon>Paenibacillus</taxon>
    </lineage>
</organism>
<evidence type="ECO:0000313" key="3">
    <source>
        <dbReference type="EMBL" id="MFB9753730.1"/>
    </source>
</evidence>
<proteinExistence type="predicted"/>
<feature type="domain" description="DUF3298" evidence="2">
    <location>
        <begin position="548"/>
        <end position="622"/>
    </location>
</feature>
<dbReference type="SUPFAM" id="SSF69360">
    <property type="entry name" value="Cell wall binding repeat"/>
    <property type="match status" value="2"/>
</dbReference>
<gene>
    <name evidence="3" type="ORF">ACFFNY_19350</name>
</gene>
<sequence length="640" mass="70686">MMNEFQTEGLRTRTRPASPFPAGGGPSFGTMPVWYGNRLVIVVACFPDAEAAARCGAPLLAARSGMERAAVRAIPLYPVQVKTSRGNLWGYIDERGRVVLAPQYEYALDFQNNGLAIVQTHDKQGVIDASGRFVIQPVYESISPFSEGRSAAIDSQGFRVIDERGRVLTPGAYSYIGSYREGRAVFAKSGHEGESRYGYLDRDGKEVIPDRFVEAGDFSGGRALVKLGDNRYALIDPNGRQLAAFSYAYVGPPGEGLLAFQQEANGKNGYIDEKGNVVIPPRFTAALPFQDGRAVVNTAEDYHNRYGLIDRKGSFVIQPVYNEINPLGEKRLAVGKAIDPQQPFIGSTYALADTDGRLLTDFRFRSIGEFHQGYAPVSDRTSTYWIDTNGRAAANLPKAAGSGTMAFIGKLVSANIDQRLSYYDRTGRLVWQPSPVIPLKPPFAVREVKFKPNPDYLVYYPQVEGMADPNAERKVNLRLKQLSAVKPVPAHEQLEASYTGDFAVAFYRNHLLVLQLDGYNFPFGAAHGMPSREYVHVNLLNGDMYALKDLFKAGSPYVNRISDIIRKRIATDPAYSYVFPGSFKQIAPDQLFYVTGDALHIVFPPYEIAPYAAGFPTFTIPYAELADIIDTSGAFWKSFH</sequence>
<dbReference type="PANTHER" id="PTHR37841">
    <property type="entry name" value="GLR2918 PROTEIN"/>
    <property type="match status" value="1"/>
</dbReference>
<evidence type="ECO:0000313" key="4">
    <source>
        <dbReference type="Proteomes" id="UP001589619"/>
    </source>
</evidence>
<dbReference type="InterPro" id="IPR032774">
    <property type="entry name" value="WG_beta_rep"/>
</dbReference>
<dbReference type="RefSeq" id="WP_344914866.1">
    <property type="nucleotide sequence ID" value="NZ_BAAAYO010000014.1"/>
</dbReference>
<dbReference type="InterPro" id="IPR037126">
    <property type="entry name" value="PdaC/RsiV-like_sf"/>
</dbReference>
<comment type="caution">
    <text evidence="3">The sequence shown here is derived from an EMBL/GenBank/DDBJ whole genome shotgun (WGS) entry which is preliminary data.</text>
</comment>
<dbReference type="Pfam" id="PF11738">
    <property type="entry name" value="DUF3298"/>
    <property type="match status" value="1"/>
</dbReference>
<keyword evidence="4" id="KW-1185">Reference proteome</keyword>
<dbReference type="Gene3D" id="3.90.640.20">
    <property type="entry name" value="Heat-shock cognate protein, ATPase"/>
    <property type="match status" value="1"/>
</dbReference>
<dbReference type="EMBL" id="JBHMAG010000013">
    <property type="protein sequence ID" value="MFB9753730.1"/>
    <property type="molecule type" value="Genomic_DNA"/>
</dbReference>
<dbReference type="InterPro" id="IPR021729">
    <property type="entry name" value="DUF3298"/>
</dbReference>
<evidence type="ECO:0000256" key="1">
    <source>
        <dbReference type="SAM" id="MobiDB-lite"/>
    </source>
</evidence>
<dbReference type="Pfam" id="PF14903">
    <property type="entry name" value="WG_beta_rep"/>
    <property type="match status" value="7"/>
</dbReference>
<reference evidence="3 4" key="1">
    <citation type="submission" date="2024-09" db="EMBL/GenBank/DDBJ databases">
        <authorList>
            <person name="Sun Q."/>
            <person name="Mori K."/>
        </authorList>
    </citation>
    <scope>NUCLEOTIDE SEQUENCE [LARGE SCALE GENOMIC DNA]</scope>
    <source>
        <strain evidence="3 4">JCM 12520</strain>
    </source>
</reference>
<protein>
    <submittedName>
        <fullName evidence="3">WG repeat-containing protein</fullName>
    </submittedName>
</protein>
<feature type="region of interest" description="Disordered" evidence="1">
    <location>
        <begin position="1"/>
        <end position="22"/>
    </location>
</feature>
<dbReference type="PANTHER" id="PTHR37841:SF1">
    <property type="entry name" value="DUF3298 DOMAIN-CONTAINING PROTEIN"/>
    <property type="match status" value="1"/>
</dbReference>
<accession>A0ABV5VZN3</accession>
<evidence type="ECO:0000259" key="2">
    <source>
        <dbReference type="Pfam" id="PF11738"/>
    </source>
</evidence>
<name>A0ABV5VZN3_9BACL</name>